<dbReference type="Proteomes" id="UP001055172">
    <property type="component" value="Unassembled WGS sequence"/>
</dbReference>
<evidence type="ECO:0000313" key="2">
    <source>
        <dbReference type="Proteomes" id="UP001055172"/>
    </source>
</evidence>
<reference evidence="1 2" key="1">
    <citation type="submission" date="2021-07" db="EMBL/GenBank/DDBJ databases">
        <title>Genome data of Colletotrichum spaethianum.</title>
        <authorList>
            <person name="Utami Y.D."/>
            <person name="Hiruma K."/>
        </authorList>
    </citation>
    <scope>NUCLEOTIDE SEQUENCE [LARGE SCALE GENOMIC DNA]</scope>
    <source>
        <strain evidence="1 2">MAFF 242679</strain>
    </source>
</reference>
<organism evidence="1 2">
    <name type="scientific">Colletotrichum liriopes</name>
    <dbReference type="NCBI Taxonomy" id="708192"/>
    <lineage>
        <taxon>Eukaryota</taxon>
        <taxon>Fungi</taxon>
        <taxon>Dikarya</taxon>
        <taxon>Ascomycota</taxon>
        <taxon>Pezizomycotina</taxon>
        <taxon>Sordariomycetes</taxon>
        <taxon>Hypocreomycetidae</taxon>
        <taxon>Glomerellales</taxon>
        <taxon>Glomerellaceae</taxon>
        <taxon>Colletotrichum</taxon>
        <taxon>Colletotrichum spaethianum species complex</taxon>
    </lineage>
</organism>
<proteinExistence type="predicted"/>
<protein>
    <submittedName>
        <fullName evidence="1">Uncharacterized protein</fullName>
    </submittedName>
</protein>
<dbReference type="AlphaFoldDB" id="A0AA37H045"/>
<accession>A0AA37H045</accession>
<evidence type="ECO:0000313" key="1">
    <source>
        <dbReference type="EMBL" id="GJC90545.1"/>
    </source>
</evidence>
<sequence>MAGYAPPKDKTKIYIQAQDVASHRTVSEERPSIRSICGRGAMEIDIISVDHGRPAGVST</sequence>
<comment type="caution">
    <text evidence="1">The sequence shown here is derived from an EMBL/GenBank/DDBJ whole genome shotgun (WGS) entry which is preliminary data.</text>
</comment>
<gene>
    <name evidence="1" type="ORF">ColLi_13383</name>
</gene>
<keyword evidence="2" id="KW-1185">Reference proteome</keyword>
<dbReference type="EMBL" id="BPPX01000056">
    <property type="protein sequence ID" value="GJC90545.1"/>
    <property type="molecule type" value="Genomic_DNA"/>
</dbReference>
<name>A0AA37H045_9PEZI</name>